<comment type="caution">
    <text evidence="8">The sequence shown here is derived from an EMBL/GenBank/DDBJ whole genome shotgun (WGS) entry which is preliminary data.</text>
</comment>
<sequence>MKPVFRLASALLLAASLSSAWALELNIGYQKSAINLASLKAQGVLEQRLKPLGVEVKWFEFQAGPPILEAMNAGSVSLGMTGDSPPIFAQSAGAEIVYIGQEPAKPESSAILVPAASSIRTLADLKGKKIAFTKGSSAHYLTVSALQKAGLSYADIQPVYLSPSEARAALERGSVDAWTIWDPYYAAAQRAGGVRVLATGQGLTSNNTFYLAARKFARANPKVIDVVFQALTENDRQLAGEVKKVAATLSGYTGLDAGVYETMLERHPSYRVDYLTPAVLREQQKIADTFHGLGLIPRPIQVHEAAWRPGR</sequence>
<dbReference type="GO" id="GO:0016020">
    <property type="term" value="C:membrane"/>
    <property type="evidence" value="ECO:0007669"/>
    <property type="project" value="InterPro"/>
</dbReference>
<comment type="function">
    <text evidence="4">Part of a binding-protein-dependent transport system for aliphatic sulfonates. Putative binding protein.</text>
</comment>
<proteinExistence type="inferred from homology"/>
<evidence type="ECO:0000256" key="6">
    <source>
        <dbReference type="SAM" id="SignalP"/>
    </source>
</evidence>
<feature type="signal peptide" evidence="6">
    <location>
        <begin position="1"/>
        <end position="22"/>
    </location>
</feature>
<dbReference type="GO" id="GO:0042626">
    <property type="term" value="F:ATPase-coupled transmembrane transporter activity"/>
    <property type="evidence" value="ECO:0007669"/>
    <property type="project" value="InterPro"/>
</dbReference>
<evidence type="ECO:0000256" key="2">
    <source>
        <dbReference type="ARBA" id="ARBA00022448"/>
    </source>
</evidence>
<accession>A0A318KGY1</accession>
<reference evidence="8 9" key="1">
    <citation type="submission" date="2018-05" db="EMBL/GenBank/DDBJ databases">
        <title>Genomic Encyclopedia of Type Strains, Phase IV (KMG-IV): sequencing the most valuable type-strain genomes for metagenomic binning, comparative biology and taxonomic classification.</title>
        <authorList>
            <person name="Goeker M."/>
        </authorList>
    </citation>
    <scope>NUCLEOTIDE SEQUENCE [LARGE SCALE GENOMIC DNA]</scope>
    <source>
        <strain evidence="8 9">DSM 29661</strain>
    </source>
</reference>
<dbReference type="Proteomes" id="UP000247555">
    <property type="component" value="Unassembled WGS sequence"/>
</dbReference>
<evidence type="ECO:0000313" key="9">
    <source>
        <dbReference type="Proteomes" id="UP000247555"/>
    </source>
</evidence>
<dbReference type="InterPro" id="IPR001638">
    <property type="entry name" value="Solute-binding_3/MltF_N"/>
</dbReference>
<dbReference type="OrthoDB" id="286202at2"/>
<organism evidence="8 9">
    <name type="scientific">Rivihabitans pingtungensis</name>
    <dbReference type="NCBI Taxonomy" id="1054498"/>
    <lineage>
        <taxon>Bacteria</taxon>
        <taxon>Pseudomonadati</taxon>
        <taxon>Pseudomonadota</taxon>
        <taxon>Betaproteobacteria</taxon>
        <taxon>Neisseriales</taxon>
        <taxon>Aquaspirillaceae</taxon>
        <taxon>Rivihabitans</taxon>
    </lineage>
</organism>
<dbReference type="AlphaFoldDB" id="A0A318KGY1"/>
<keyword evidence="2" id="KW-0813">Transport</keyword>
<keyword evidence="3 6" id="KW-0732">Signal</keyword>
<feature type="chain" id="PRO_5016278789" description="Putative aliphatic sulfonates-binding protein" evidence="6">
    <location>
        <begin position="23"/>
        <end position="311"/>
    </location>
</feature>
<feature type="domain" description="Solute-binding protein family 3/N-terminal" evidence="7">
    <location>
        <begin position="24"/>
        <end position="242"/>
    </location>
</feature>
<dbReference type="RefSeq" id="WP_110391611.1">
    <property type="nucleotide sequence ID" value="NZ_CALCOA010000174.1"/>
</dbReference>
<dbReference type="EMBL" id="QJKI01000021">
    <property type="protein sequence ID" value="PXX76750.1"/>
    <property type="molecule type" value="Genomic_DNA"/>
</dbReference>
<evidence type="ECO:0000313" key="8">
    <source>
        <dbReference type="EMBL" id="PXX76750.1"/>
    </source>
</evidence>
<evidence type="ECO:0000256" key="1">
    <source>
        <dbReference type="ARBA" id="ARBA00010742"/>
    </source>
</evidence>
<dbReference type="CDD" id="cd13557">
    <property type="entry name" value="PBP2_SsuA"/>
    <property type="match status" value="1"/>
</dbReference>
<dbReference type="InterPro" id="IPR010067">
    <property type="entry name" value="ABC_SsuA_sub-bd"/>
</dbReference>
<dbReference type="PANTHER" id="PTHR30024:SF42">
    <property type="entry name" value="ALIPHATIC SULFONATES-BINDING PROTEIN-RELATED"/>
    <property type="match status" value="1"/>
</dbReference>
<comment type="similarity">
    <text evidence="1">Belongs to the bacterial solute-binding protein SsuA/TauA family.</text>
</comment>
<dbReference type="SUPFAM" id="SSF53850">
    <property type="entry name" value="Periplasmic binding protein-like II"/>
    <property type="match status" value="1"/>
</dbReference>
<dbReference type="NCBIfam" id="TIGR01728">
    <property type="entry name" value="SsuA_fam"/>
    <property type="match status" value="1"/>
</dbReference>
<dbReference type="FunFam" id="3.40.190.10:FF:000050">
    <property type="entry name" value="Sulfonate ABC transporter substrate-binding protein"/>
    <property type="match status" value="1"/>
</dbReference>
<gene>
    <name evidence="8" type="ORF">DFR34_1214</name>
</gene>
<keyword evidence="9" id="KW-1185">Reference proteome</keyword>
<dbReference type="Gene3D" id="3.40.190.10">
    <property type="entry name" value="Periplasmic binding protein-like II"/>
    <property type="match status" value="2"/>
</dbReference>
<protein>
    <recommendedName>
        <fullName evidence="5">Putative aliphatic sulfonates-binding protein</fullName>
    </recommendedName>
</protein>
<evidence type="ECO:0000256" key="5">
    <source>
        <dbReference type="ARBA" id="ARBA00070228"/>
    </source>
</evidence>
<evidence type="ECO:0000256" key="4">
    <source>
        <dbReference type="ARBA" id="ARBA00055538"/>
    </source>
</evidence>
<dbReference type="NCBIfam" id="NF008588">
    <property type="entry name" value="PRK11553.1"/>
    <property type="match status" value="1"/>
</dbReference>
<name>A0A318KGY1_9NEIS</name>
<dbReference type="PANTHER" id="PTHR30024">
    <property type="entry name" value="ALIPHATIC SULFONATES-BINDING PROTEIN-RELATED"/>
    <property type="match status" value="1"/>
</dbReference>
<dbReference type="SMART" id="SM00062">
    <property type="entry name" value="PBPb"/>
    <property type="match status" value="1"/>
</dbReference>
<dbReference type="Pfam" id="PF12974">
    <property type="entry name" value="Phosphonate-bd"/>
    <property type="match status" value="1"/>
</dbReference>
<evidence type="ECO:0000256" key="3">
    <source>
        <dbReference type="ARBA" id="ARBA00022729"/>
    </source>
</evidence>
<evidence type="ECO:0000259" key="7">
    <source>
        <dbReference type="SMART" id="SM00062"/>
    </source>
</evidence>